<evidence type="ECO:0000256" key="2">
    <source>
        <dbReference type="ARBA" id="ARBA00022723"/>
    </source>
</evidence>
<comment type="caution">
    <text evidence="5">The sequence shown here is derived from an EMBL/GenBank/DDBJ whole genome shotgun (WGS) entry which is preliminary data.</text>
</comment>
<evidence type="ECO:0000256" key="4">
    <source>
        <dbReference type="RuleBase" id="RU003684"/>
    </source>
</evidence>
<name>A0ABT4KAH1_9HYPH</name>
<comment type="similarity">
    <text evidence="1">Belongs to the arginase family. Agmatinase subfamily.</text>
</comment>
<evidence type="ECO:0000256" key="1">
    <source>
        <dbReference type="ARBA" id="ARBA00009227"/>
    </source>
</evidence>
<dbReference type="InterPro" id="IPR006035">
    <property type="entry name" value="Ureohydrolase"/>
</dbReference>
<dbReference type="EC" id="3.5.3.11" evidence="5"/>
<dbReference type="PROSITE" id="PS51409">
    <property type="entry name" value="ARGINASE_2"/>
    <property type="match status" value="1"/>
</dbReference>
<dbReference type="NCBIfam" id="TIGR01230">
    <property type="entry name" value="agmatinase"/>
    <property type="match status" value="1"/>
</dbReference>
<dbReference type="InterPro" id="IPR020855">
    <property type="entry name" value="Ureohydrolase_Mn_BS"/>
</dbReference>
<reference evidence="5" key="1">
    <citation type="submission" date="2022-10" db="EMBL/GenBank/DDBJ databases">
        <title>Whole genome sequencing of three plant growth promoting bacteria isolated from Vachellia tortilis subsp. raddiana in Morocco.</title>
        <authorList>
            <person name="Hnini M."/>
            <person name="Zouagui R."/>
            <person name="Zouagui H."/>
            <person name="Chemao Elfihri M.-W."/>
            <person name="Ibrahimi A."/>
            <person name="Sbabou L."/>
            <person name="Aurag J."/>
        </authorList>
    </citation>
    <scope>NUCLEOTIDE SEQUENCE</scope>
    <source>
        <strain evidence="5">LMR678</strain>
    </source>
</reference>
<dbReference type="Gene3D" id="3.40.800.10">
    <property type="entry name" value="Ureohydrolase domain"/>
    <property type="match status" value="1"/>
</dbReference>
<dbReference type="InterPro" id="IPR005925">
    <property type="entry name" value="Agmatinase-rel"/>
</dbReference>
<dbReference type="PRINTS" id="PR00116">
    <property type="entry name" value="ARGINASE"/>
</dbReference>
<evidence type="ECO:0000256" key="3">
    <source>
        <dbReference type="ARBA" id="ARBA00022801"/>
    </source>
</evidence>
<dbReference type="CDD" id="cd11592">
    <property type="entry name" value="Agmatinase_PAH"/>
    <property type="match status" value="1"/>
</dbReference>
<keyword evidence="3 4" id="KW-0378">Hydrolase</keyword>
<evidence type="ECO:0000313" key="5">
    <source>
        <dbReference type="EMBL" id="MCZ4088815.1"/>
    </source>
</evidence>
<dbReference type="PIRSF" id="PIRSF036979">
    <property type="entry name" value="Arginase"/>
    <property type="match status" value="1"/>
</dbReference>
<keyword evidence="6" id="KW-1185">Reference proteome</keyword>
<organism evidence="5 6">
    <name type="scientific">Sinorhizobium psoraleae</name>
    <dbReference type="NCBI Taxonomy" id="520838"/>
    <lineage>
        <taxon>Bacteria</taxon>
        <taxon>Pseudomonadati</taxon>
        <taxon>Pseudomonadota</taxon>
        <taxon>Alphaproteobacteria</taxon>
        <taxon>Hyphomicrobiales</taxon>
        <taxon>Rhizobiaceae</taxon>
        <taxon>Sinorhizobium/Ensifer group</taxon>
        <taxon>Sinorhizobium</taxon>
    </lineage>
</organism>
<dbReference type="PANTHER" id="PTHR11358:SF26">
    <property type="entry name" value="GUANIDINO ACID HYDROLASE, MITOCHONDRIAL"/>
    <property type="match status" value="1"/>
</dbReference>
<dbReference type="SUPFAM" id="SSF52768">
    <property type="entry name" value="Arginase/deacetylase"/>
    <property type="match status" value="1"/>
</dbReference>
<dbReference type="Pfam" id="PF00491">
    <property type="entry name" value="Arginase"/>
    <property type="match status" value="1"/>
</dbReference>
<proteinExistence type="inferred from homology"/>
<evidence type="ECO:0000313" key="6">
    <source>
        <dbReference type="Proteomes" id="UP001079430"/>
    </source>
</evidence>
<dbReference type="GO" id="GO:0008783">
    <property type="term" value="F:agmatinase activity"/>
    <property type="evidence" value="ECO:0007669"/>
    <property type="project" value="UniProtKB-EC"/>
</dbReference>
<dbReference type="EMBL" id="JAPVOI010000002">
    <property type="protein sequence ID" value="MCZ4088815.1"/>
    <property type="molecule type" value="Genomic_DNA"/>
</dbReference>
<sequence length="320" mass="34963">MEKPISDFAPTDANRVPRYADVATFMRAKAIPLEQVGDIDVGIVGVPFDLGTVYRMGSRHGPASIREQSRTIKPVNFHTKTAPYDIARIADLGDTPVHPLSLDVSFEIITDWFNQIRDHGVRPLVLGGDHTLSLPVLRGLARDRAVGMIQFDAHSDTSDEIRGSKLNHATPFRRAIEEGLLDPKRVVQIGLRGSAYSADDYTWARSVGMTLITMDDFEEKGRAAVIEEARAVVGELPTYITFDIDGLDASFCPGTGVPEPGGFSMRDAMVILRGLQGIDLIGADVVEVSPARHCGPDGPKRRLPWLRTAVPLASASRDKR</sequence>
<dbReference type="PANTHER" id="PTHR11358">
    <property type="entry name" value="ARGINASE/AGMATINASE"/>
    <property type="match status" value="1"/>
</dbReference>
<dbReference type="Proteomes" id="UP001079430">
    <property type="component" value="Unassembled WGS sequence"/>
</dbReference>
<dbReference type="PROSITE" id="PS01053">
    <property type="entry name" value="ARGINASE_1"/>
    <property type="match status" value="1"/>
</dbReference>
<dbReference type="RefSeq" id="WP_269274879.1">
    <property type="nucleotide sequence ID" value="NZ_JAPVOI010000002.1"/>
</dbReference>
<dbReference type="InterPro" id="IPR023696">
    <property type="entry name" value="Ureohydrolase_dom_sf"/>
</dbReference>
<accession>A0ABT4KAH1</accession>
<gene>
    <name evidence="5" type="primary">speB</name>
    <name evidence="5" type="ORF">O3W52_01620</name>
</gene>
<keyword evidence="2" id="KW-0479">Metal-binding</keyword>
<protein>
    <submittedName>
        <fullName evidence="5">Agmatinase</fullName>
        <ecNumber evidence="5">3.5.3.11</ecNumber>
    </submittedName>
</protein>